<dbReference type="CDD" id="cd08977">
    <property type="entry name" value="SusD"/>
    <property type="match status" value="1"/>
</dbReference>
<dbReference type="RefSeq" id="WP_021584893.1">
    <property type="nucleotide sequence ID" value="NZ_AWET01000051.1"/>
</dbReference>
<comment type="similarity">
    <text evidence="2">Belongs to the SusD family.</text>
</comment>
<feature type="chain" id="PRO_5004632564" evidence="6">
    <location>
        <begin position="24"/>
        <end position="575"/>
    </location>
</feature>
<accession>U2MEY7</accession>
<keyword evidence="10" id="KW-1185">Reference proteome</keyword>
<keyword evidence="4" id="KW-0472">Membrane</keyword>
<dbReference type="InterPro" id="IPR012944">
    <property type="entry name" value="SusD_RagB_dom"/>
</dbReference>
<dbReference type="GO" id="GO:0009279">
    <property type="term" value="C:cell outer membrane"/>
    <property type="evidence" value="ECO:0007669"/>
    <property type="project" value="UniProtKB-SubCell"/>
</dbReference>
<dbReference type="Proteomes" id="UP000016600">
    <property type="component" value="Unassembled WGS sequence"/>
</dbReference>
<feature type="domain" description="SusD-like N-terminal" evidence="8">
    <location>
        <begin position="21"/>
        <end position="220"/>
    </location>
</feature>
<keyword evidence="5" id="KW-0998">Cell outer membrane</keyword>
<dbReference type="PATRIC" id="fig|1081904.3.peg.2284"/>
<feature type="signal peptide" evidence="6">
    <location>
        <begin position="1"/>
        <end position="23"/>
    </location>
</feature>
<comment type="caution">
    <text evidence="9">The sequence shown here is derived from an EMBL/GenBank/DDBJ whole genome shotgun (WGS) entry which is preliminary data.</text>
</comment>
<name>U2MEY7_9BACT</name>
<dbReference type="InterPro" id="IPR033985">
    <property type="entry name" value="SusD-like_N"/>
</dbReference>
<evidence type="ECO:0000313" key="9">
    <source>
        <dbReference type="EMBL" id="ERJ97868.1"/>
    </source>
</evidence>
<evidence type="ECO:0000256" key="6">
    <source>
        <dbReference type="SAM" id="SignalP"/>
    </source>
</evidence>
<keyword evidence="3 6" id="KW-0732">Signal</keyword>
<feature type="domain" description="RagB/SusD" evidence="7">
    <location>
        <begin position="280"/>
        <end position="575"/>
    </location>
</feature>
<evidence type="ECO:0000256" key="4">
    <source>
        <dbReference type="ARBA" id="ARBA00023136"/>
    </source>
</evidence>
<dbReference type="PROSITE" id="PS51257">
    <property type="entry name" value="PROKAR_LIPOPROTEIN"/>
    <property type="match status" value="1"/>
</dbReference>
<evidence type="ECO:0000313" key="10">
    <source>
        <dbReference type="Proteomes" id="UP000016600"/>
    </source>
</evidence>
<comment type="subcellular location">
    <subcellularLocation>
        <location evidence="1">Cell outer membrane</location>
    </subcellularLocation>
</comment>
<proteinExistence type="inferred from homology"/>
<dbReference type="SUPFAM" id="SSF48452">
    <property type="entry name" value="TPR-like"/>
    <property type="match status" value="1"/>
</dbReference>
<dbReference type="InterPro" id="IPR011990">
    <property type="entry name" value="TPR-like_helical_dom_sf"/>
</dbReference>
<gene>
    <name evidence="9" type="ORF">HMPREF1218_0787</name>
</gene>
<evidence type="ECO:0000259" key="7">
    <source>
        <dbReference type="Pfam" id="PF07980"/>
    </source>
</evidence>
<evidence type="ECO:0000256" key="3">
    <source>
        <dbReference type="ARBA" id="ARBA00022729"/>
    </source>
</evidence>
<dbReference type="Pfam" id="PF14322">
    <property type="entry name" value="SusD-like_3"/>
    <property type="match status" value="1"/>
</dbReference>
<protein>
    <submittedName>
        <fullName evidence="9">Starch-binding protein, SusD-like family</fullName>
    </submittedName>
</protein>
<evidence type="ECO:0000259" key="8">
    <source>
        <dbReference type="Pfam" id="PF14322"/>
    </source>
</evidence>
<dbReference type="EMBL" id="AWET01000051">
    <property type="protein sequence ID" value="ERJ97868.1"/>
    <property type="molecule type" value="Genomic_DNA"/>
</dbReference>
<sequence>MKTIRIFILLTAVLAVTSCSFLDKEPTRTTSGSYFKNESEAESFLRGVYAILTQTAFYGGEYFYLTGGDDTEHYGGPGRSPYSKGLICNNANTGDPDVAAFWYVLYSGINRANILLENIDKVPGIGEANRKLYTAEARFLRAFYYFNLVECWGDVPFRTNSTQSVVGLPIKRTPKEQIYDFIVKEMAESSEGLKSASDLGYQPGSVSKSAAWGILARVYMFRAGEHFRDKTAANEAKIKEYFAQAGFYAQKVMDEGHALAPHYWDYFIDLCADKYNTTAKESIWEAEFTGNYSTDTRTEGRVGNIIGLSAPDLSAKAEIVGKADPGYSYAFFYCTPKLYDLYTANGDSNRMNWNIAPFQYTESSTGKGVDGRLFEKGKLAEVKNQYYDRSYSYGDAAPSSKKGDREKTVASTDLARVCGKYRREYEADKKNKNFTAINFPILRYADILLMIAECENEINNEPTALAYQCINAVRKRAGISELSNLSKDEFRQAVKDERAMELCFEFTRRFDLIRWGEYVQNMNALVARAQNGSDWKLGPANVYTYFQISDTYYYFPIPANEMAVNHLITENNPGW</sequence>
<evidence type="ECO:0000256" key="1">
    <source>
        <dbReference type="ARBA" id="ARBA00004442"/>
    </source>
</evidence>
<organism evidence="9 10">
    <name type="scientific">Hoylesella pleuritidis F0068</name>
    <dbReference type="NCBI Taxonomy" id="1081904"/>
    <lineage>
        <taxon>Bacteria</taxon>
        <taxon>Pseudomonadati</taxon>
        <taxon>Bacteroidota</taxon>
        <taxon>Bacteroidia</taxon>
        <taxon>Bacteroidales</taxon>
        <taxon>Prevotellaceae</taxon>
        <taxon>Hoylesella</taxon>
    </lineage>
</organism>
<evidence type="ECO:0000256" key="5">
    <source>
        <dbReference type="ARBA" id="ARBA00023237"/>
    </source>
</evidence>
<dbReference type="Gene3D" id="1.25.40.390">
    <property type="match status" value="1"/>
</dbReference>
<dbReference type="AlphaFoldDB" id="U2MEY7"/>
<dbReference type="Pfam" id="PF07980">
    <property type="entry name" value="SusD_RagB"/>
    <property type="match status" value="1"/>
</dbReference>
<reference evidence="9 10" key="1">
    <citation type="submission" date="2013-08" db="EMBL/GenBank/DDBJ databases">
        <authorList>
            <person name="Durkin A.S."/>
            <person name="Haft D.R."/>
            <person name="McCorrison J."/>
            <person name="Torralba M."/>
            <person name="Gillis M."/>
            <person name="Haft D.H."/>
            <person name="Methe B."/>
            <person name="Sutton G."/>
            <person name="Nelson K.E."/>
        </authorList>
    </citation>
    <scope>NUCLEOTIDE SEQUENCE [LARGE SCALE GENOMIC DNA]</scope>
    <source>
        <strain evidence="9 10">F0068</strain>
    </source>
</reference>
<evidence type="ECO:0000256" key="2">
    <source>
        <dbReference type="ARBA" id="ARBA00006275"/>
    </source>
</evidence>